<sequence length="65" mass="7382">MGHQIIRASDARDRDAALAWDGVSRGAGRGSAAWLLGKRLFAIHSTAYFQKDLFYHQLWTVVWHV</sequence>
<organism evidence="1 2">
    <name type="scientific">Oryza sativa subsp. japonica</name>
    <name type="common">Rice</name>
    <dbReference type="NCBI Taxonomy" id="39947"/>
    <lineage>
        <taxon>Eukaryota</taxon>
        <taxon>Viridiplantae</taxon>
        <taxon>Streptophyta</taxon>
        <taxon>Embryophyta</taxon>
        <taxon>Tracheophyta</taxon>
        <taxon>Spermatophyta</taxon>
        <taxon>Magnoliopsida</taxon>
        <taxon>Liliopsida</taxon>
        <taxon>Poales</taxon>
        <taxon>Poaceae</taxon>
        <taxon>BOP clade</taxon>
        <taxon>Oryzoideae</taxon>
        <taxon>Oryzeae</taxon>
        <taxon>Oryzinae</taxon>
        <taxon>Oryza</taxon>
        <taxon>Oryza sativa</taxon>
    </lineage>
</organism>
<dbReference type="AlphaFoldDB" id="Q6H6M3"/>
<reference evidence="2" key="1">
    <citation type="journal article" date="2005" name="Nature">
        <title>The map-based sequence of the rice genome.</title>
        <authorList>
            <consortium name="International rice genome sequencing project (IRGSP)"/>
            <person name="Matsumoto T."/>
            <person name="Wu J."/>
            <person name="Kanamori H."/>
            <person name="Katayose Y."/>
            <person name="Fujisawa M."/>
            <person name="Namiki N."/>
            <person name="Mizuno H."/>
            <person name="Yamamoto K."/>
            <person name="Antonio B.A."/>
            <person name="Baba T."/>
            <person name="Sakata K."/>
            <person name="Nagamura Y."/>
            <person name="Aoki H."/>
            <person name="Arikawa K."/>
            <person name="Arita K."/>
            <person name="Bito T."/>
            <person name="Chiden Y."/>
            <person name="Fujitsuka N."/>
            <person name="Fukunaka R."/>
            <person name="Hamada M."/>
            <person name="Harada C."/>
            <person name="Hayashi A."/>
            <person name="Hijishita S."/>
            <person name="Honda M."/>
            <person name="Hosokawa S."/>
            <person name="Ichikawa Y."/>
            <person name="Idonuma A."/>
            <person name="Iijima M."/>
            <person name="Ikeda M."/>
            <person name="Ikeno M."/>
            <person name="Ito K."/>
            <person name="Ito S."/>
            <person name="Ito T."/>
            <person name="Ito Y."/>
            <person name="Ito Y."/>
            <person name="Iwabuchi A."/>
            <person name="Kamiya K."/>
            <person name="Karasawa W."/>
            <person name="Kurita K."/>
            <person name="Katagiri S."/>
            <person name="Kikuta A."/>
            <person name="Kobayashi H."/>
            <person name="Kobayashi N."/>
            <person name="Machita K."/>
            <person name="Maehara T."/>
            <person name="Masukawa M."/>
            <person name="Mizubayashi T."/>
            <person name="Mukai Y."/>
            <person name="Nagasaki H."/>
            <person name="Nagata Y."/>
            <person name="Naito S."/>
            <person name="Nakashima M."/>
            <person name="Nakama Y."/>
            <person name="Nakamichi Y."/>
            <person name="Nakamura M."/>
            <person name="Meguro A."/>
            <person name="Negishi M."/>
            <person name="Ohta I."/>
            <person name="Ohta T."/>
            <person name="Okamoto M."/>
            <person name="Ono N."/>
            <person name="Saji S."/>
            <person name="Sakaguchi M."/>
            <person name="Sakai K."/>
            <person name="Shibata M."/>
            <person name="Shimokawa T."/>
            <person name="Song J."/>
            <person name="Takazaki Y."/>
            <person name="Terasawa K."/>
            <person name="Tsugane M."/>
            <person name="Tsuji K."/>
            <person name="Ueda S."/>
            <person name="Waki K."/>
            <person name="Yamagata H."/>
            <person name="Yamamoto M."/>
            <person name="Yamamoto S."/>
            <person name="Yamane H."/>
            <person name="Yoshiki S."/>
            <person name="Yoshihara R."/>
            <person name="Yukawa K."/>
            <person name="Zhong H."/>
            <person name="Yano M."/>
            <person name="Yuan Q."/>
            <person name="Ouyang S."/>
            <person name="Liu J."/>
            <person name="Jones K.M."/>
            <person name="Gansberger K."/>
            <person name="Moffat K."/>
            <person name="Hill J."/>
            <person name="Bera J."/>
            <person name="Fadrosh D."/>
            <person name="Jin S."/>
            <person name="Johri S."/>
            <person name="Kim M."/>
            <person name="Overton L."/>
            <person name="Reardon M."/>
            <person name="Tsitrin T."/>
            <person name="Vuong H."/>
            <person name="Weaver B."/>
            <person name="Ciecko A."/>
            <person name="Tallon L."/>
            <person name="Jackson J."/>
            <person name="Pai G."/>
            <person name="Aken S.V."/>
            <person name="Utterback T."/>
            <person name="Reidmuller S."/>
            <person name="Feldblyum T."/>
            <person name="Hsiao J."/>
            <person name="Zismann V."/>
            <person name="Iobst S."/>
            <person name="de Vazeille A.R."/>
            <person name="Buell C.R."/>
            <person name="Ying K."/>
            <person name="Li Y."/>
            <person name="Lu T."/>
            <person name="Huang Y."/>
            <person name="Zhao Q."/>
            <person name="Feng Q."/>
            <person name="Zhang L."/>
            <person name="Zhu J."/>
            <person name="Weng Q."/>
            <person name="Mu J."/>
            <person name="Lu Y."/>
            <person name="Fan D."/>
            <person name="Liu Y."/>
            <person name="Guan J."/>
            <person name="Zhang Y."/>
            <person name="Yu S."/>
            <person name="Liu X."/>
            <person name="Zhang Y."/>
            <person name="Hong G."/>
            <person name="Han B."/>
            <person name="Choisne N."/>
            <person name="Demange N."/>
            <person name="Orjeda G."/>
            <person name="Samain S."/>
            <person name="Cattolico L."/>
            <person name="Pelletier E."/>
            <person name="Couloux A."/>
            <person name="Segurens B."/>
            <person name="Wincker P."/>
            <person name="D'Hont A."/>
            <person name="Scarpelli C."/>
            <person name="Weissenbach J."/>
            <person name="Salanoubat M."/>
            <person name="Quetier F."/>
            <person name="Yu Y."/>
            <person name="Kim H.R."/>
            <person name="Rambo T."/>
            <person name="Currie J."/>
            <person name="Collura K."/>
            <person name="Luo M."/>
            <person name="Yang T."/>
            <person name="Ammiraju J.S.S."/>
            <person name="Engler F."/>
            <person name="Soderlund C."/>
            <person name="Wing R.A."/>
            <person name="Palmer L.E."/>
            <person name="de la Bastide M."/>
            <person name="Spiegel L."/>
            <person name="Nascimento L."/>
            <person name="Zutavern T."/>
            <person name="O'Shaughnessy A."/>
            <person name="Dike S."/>
            <person name="Dedhia N."/>
            <person name="Preston R."/>
            <person name="Balija V."/>
            <person name="McCombie W.R."/>
            <person name="Chow T."/>
            <person name="Chen H."/>
            <person name="Chung M."/>
            <person name="Chen C."/>
            <person name="Shaw J."/>
            <person name="Wu H."/>
            <person name="Hsiao K."/>
            <person name="Chao Y."/>
            <person name="Chu M."/>
            <person name="Cheng C."/>
            <person name="Hour A."/>
            <person name="Lee P."/>
            <person name="Lin S."/>
            <person name="Lin Y."/>
            <person name="Liou J."/>
            <person name="Liu S."/>
            <person name="Hsing Y."/>
            <person name="Raghuvanshi S."/>
            <person name="Mohanty A."/>
            <person name="Bharti A.K."/>
            <person name="Gaur A."/>
            <person name="Gupta V."/>
            <person name="Kumar D."/>
            <person name="Ravi V."/>
            <person name="Vij S."/>
            <person name="Kapur A."/>
            <person name="Khurana P."/>
            <person name="Khurana P."/>
            <person name="Khurana J.P."/>
            <person name="Tyagi A.K."/>
            <person name="Gaikwad K."/>
            <person name="Singh A."/>
            <person name="Dalal V."/>
            <person name="Srivastava S."/>
            <person name="Dixit A."/>
            <person name="Pal A.K."/>
            <person name="Ghazi I.A."/>
            <person name="Yadav M."/>
            <person name="Pandit A."/>
            <person name="Bhargava A."/>
            <person name="Sureshbabu K."/>
            <person name="Batra K."/>
            <person name="Sharma T.R."/>
            <person name="Mohapatra T."/>
            <person name="Singh N.K."/>
            <person name="Messing J."/>
            <person name="Nelson A.B."/>
            <person name="Fuks G."/>
            <person name="Kavchok S."/>
            <person name="Keizer G."/>
            <person name="Linton E."/>
            <person name="Llaca V."/>
            <person name="Song R."/>
            <person name="Tanyolac B."/>
            <person name="Young S."/>
            <person name="Ho-Il K."/>
            <person name="Hahn J.H."/>
            <person name="Sangsakoo G."/>
            <person name="Vanavichit A."/>
            <person name="de Mattos Luiz.A.T."/>
            <person name="Zimmer P.D."/>
            <person name="Malone G."/>
            <person name="Dellagostin O."/>
            <person name="de Oliveira A.C."/>
            <person name="Bevan M."/>
            <person name="Bancroft I."/>
            <person name="Minx P."/>
            <person name="Cordum H."/>
            <person name="Wilson R."/>
            <person name="Cheng Z."/>
            <person name="Jin W."/>
            <person name="Jiang J."/>
            <person name="Leong S.A."/>
            <person name="Iwama H."/>
            <person name="Gojobori T."/>
            <person name="Itoh T."/>
            <person name="Niimura Y."/>
            <person name="Fujii Y."/>
            <person name="Habara T."/>
            <person name="Sakai H."/>
            <person name="Sato Y."/>
            <person name="Wilson G."/>
            <person name="Kumar K."/>
            <person name="McCouch S."/>
            <person name="Juretic N."/>
            <person name="Hoen D."/>
            <person name="Wright S."/>
            <person name="Bruskiewich R."/>
            <person name="Bureau T."/>
            <person name="Miyao A."/>
            <person name="Hirochika H."/>
            <person name="Nishikawa T."/>
            <person name="Kadowaki K."/>
            <person name="Sugiura M."/>
            <person name="Burr B."/>
            <person name="Sasaki T."/>
        </authorList>
    </citation>
    <scope>NUCLEOTIDE SEQUENCE [LARGE SCALE GENOMIC DNA]</scope>
    <source>
        <strain evidence="2">cv. Nipponbare</strain>
    </source>
</reference>
<proteinExistence type="predicted"/>
<dbReference type="Proteomes" id="UP000000763">
    <property type="component" value="Chromosome 2"/>
</dbReference>
<reference evidence="2" key="2">
    <citation type="journal article" date="2008" name="Nucleic Acids Res.">
        <title>The rice annotation project database (RAP-DB): 2008 update.</title>
        <authorList>
            <consortium name="The rice annotation project (RAP)"/>
        </authorList>
    </citation>
    <scope>GENOME REANNOTATION</scope>
    <source>
        <strain evidence="2">cv. Nipponbare</strain>
    </source>
</reference>
<dbReference type="EMBL" id="AP004883">
    <property type="protein sequence ID" value="BAD25626.1"/>
    <property type="molecule type" value="Genomic_DNA"/>
</dbReference>
<name>Q6H6M3_ORYSJ</name>
<evidence type="ECO:0000313" key="1">
    <source>
        <dbReference type="EMBL" id="BAD25626.1"/>
    </source>
</evidence>
<accession>Q6H6M3</accession>
<evidence type="ECO:0000313" key="2">
    <source>
        <dbReference type="Proteomes" id="UP000000763"/>
    </source>
</evidence>
<protein>
    <submittedName>
        <fullName evidence="1">Uncharacterized protein</fullName>
    </submittedName>
</protein>
<gene>
    <name evidence="1" type="primary">P0516F12.14</name>
</gene>